<proteinExistence type="predicted"/>
<comment type="caution">
    <text evidence="8">The sequence shown here is derived from an EMBL/GenBank/DDBJ whole genome shotgun (WGS) entry which is preliminary data.</text>
</comment>
<dbReference type="PROSITE" id="PS00518">
    <property type="entry name" value="ZF_RING_1"/>
    <property type="match status" value="1"/>
</dbReference>
<evidence type="ECO:0000313" key="8">
    <source>
        <dbReference type="EMBL" id="KAK3944229.1"/>
    </source>
</evidence>
<dbReference type="Proteomes" id="UP001303473">
    <property type="component" value="Unassembled WGS sequence"/>
</dbReference>
<dbReference type="Gene3D" id="3.30.40.10">
    <property type="entry name" value="Zinc/RING finger domain, C3HC4 (zinc finger)"/>
    <property type="match status" value="2"/>
</dbReference>
<evidence type="ECO:0000256" key="5">
    <source>
        <dbReference type="SAM" id="MobiDB-lite"/>
    </source>
</evidence>
<keyword evidence="2 4" id="KW-0863">Zinc-finger</keyword>
<feature type="domain" description="RING-type" evidence="6">
    <location>
        <begin position="242"/>
        <end position="280"/>
    </location>
</feature>
<keyword evidence="1" id="KW-0479">Metal-binding</keyword>
<dbReference type="Gene3D" id="1.20.58.1480">
    <property type="match status" value="1"/>
</dbReference>
<dbReference type="PANTHER" id="PTHR23327">
    <property type="entry name" value="RING FINGER PROTEIN 127"/>
    <property type="match status" value="1"/>
</dbReference>
<accession>A0AAN6NEE9</accession>
<dbReference type="PROSITE" id="PS50089">
    <property type="entry name" value="ZF_RING_2"/>
    <property type="match status" value="1"/>
</dbReference>
<dbReference type="InterPro" id="IPR003111">
    <property type="entry name" value="Lon_prtase_N"/>
</dbReference>
<feature type="region of interest" description="Disordered" evidence="5">
    <location>
        <begin position="1"/>
        <end position="46"/>
    </location>
</feature>
<evidence type="ECO:0000256" key="3">
    <source>
        <dbReference type="ARBA" id="ARBA00022833"/>
    </source>
</evidence>
<dbReference type="InterPro" id="IPR046336">
    <property type="entry name" value="Lon_prtase_N_sf"/>
</dbReference>
<evidence type="ECO:0000256" key="4">
    <source>
        <dbReference type="PROSITE-ProRule" id="PRU00175"/>
    </source>
</evidence>
<feature type="region of interest" description="Disordered" evidence="5">
    <location>
        <begin position="440"/>
        <end position="476"/>
    </location>
</feature>
<dbReference type="EMBL" id="MU853760">
    <property type="protein sequence ID" value="KAK3944229.1"/>
    <property type="molecule type" value="Genomic_DNA"/>
</dbReference>
<keyword evidence="3" id="KW-0862">Zinc</keyword>
<dbReference type="GO" id="GO:0061630">
    <property type="term" value="F:ubiquitin protein ligase activity"/>
    <property type="evidence" value="ECO:0007669"/>
    <property type="project" value="TreeGrafter"/>
</dbReference>
<dbReference type="CDD" id="cd16514">
    <property type="entry name" value="RING-HC_LONFs_rpt2"/>
    <property type="match status" value="1"/>
</dbReference>
<sequence>MASTSSYQPDEAPSPITSSELPGLPKGSGSGSGSTPNAIIDVPIDERQEQLSPEKVREVVRLWQCPVCSFPLQEPITLPCGGTVCRDCLPHPYTRANITYPAEANRRQGFRCPCRGFCYKEHALGDCNPDVTLSKTVEGVKAELQALPNGPATTHVIVKDEWEQAGVPSLRDPETETRSRVLQGGRLFATYLMALEGSLSYDAEVVYRTHDSIVDDDPAPKSHDDHAVLLKIKEATRSEMDCHVCYALFFDPVTTPCGHTFCRSCLQRVLDHAHYCPVCRRALSIEPMIYRESCPTNKLIGKIITCFWADQLEERRRAVMAEVLPHNGLSITGDGDYDTAIFVCTLAFPSMPTFLHIFEPCYRLMLRRALEGDRTFGMVLSHAGNLLELGTMLRIVSVEFFPDGRSLIETVGVSRFRIVRRALLDGYIVAKTERITDISMAEEEEQEAREISRRVSQPPATPDGSGAPPERGRFPRTRVEIETTSTTDLMDFGVDFVNRMRAHSVQWLASRMLTIYGECPADPALFPWWLASILPVTDLEKYRLLSTIRVRERLKICAAWILEWQRGSSWSFATSCCMM</sequence>
<dbReference type="SMART" id="SM00464">
    <property type="entry name" value="LON"/>
    <property type="match status" value="1"/>
</dbReference>
<dbReference type="InterPro" id="IPR017907">
    <property type="entry name" value="Znf_RING_CS"/>
</dbReference>
<dbReference type="GO" id="GO:0008270">
    <property type="term" value="F:zinc ion binding"/>
    <property type="evidence" value="ECO:0007669"/>
    <property type="project" value="UniProtKB-KW"/>
</dbReference>
<dbReference type="Pfam" id="PF13923">
    <property type="entry name" value="zf-C3HC4_2"/>
    <property type="match status" value="1"/>
</dbReference>
<evidence type="ECO:0000256" key="2">
    <source>
        <dbReference type="ARBA" id="ARBA00022771"/>
    </source>
</evidence>
<dbReference type="InterPro" id="IPR027370">
    <property type="entry name" value="Znf-RING_euk"/>
</dbReference>
<dbReference type="InterPro" id="IPR013083">
    <property type="entry name" value="Znf_RING/FYVE/PHD"/>
</dbReference>
<dbReference type="SUPFAM" id="SSF88697">
    <property type="entry name" value="PUA domain-like"/>
    <property type="match status" value="1"/>
</dbReference>
<evidence type="ECO:0000256" key="1">
    <source>
        <dbReference type="ARBA" id="ARBA00022723"/>
    </source>
</evidence>
<evidence type="ECO:0000259" key="6">
    <source>
        <dbReference type="PROSITE" id="PS50089"/>
    </source>
</evidence>
<dbReference type="InterPro" id="IPR015947">
    <property type="entry name" value="PUA-like_sf"/>
</dbReference>
<keyword evidence="9" id="KW-1185">Reference proteome</keyword>
<dbReference type="InterPro" id="IPR001841">
    <property type="entry name" value="Znf_RING"/>
</dbReference>
<evidence type="ECO:0000313" key="9">
    <source>
        <dbReference type="Proteomes" id="UP001303473"/>
    </source>
</evidence>
<protein>
    <submittedName>
        <fullName evidence="8">PUA-like domain-containing protein</fullName>
    </submittedName>
</protein>
<name>A0AAN6NEE9_9PEZI</name>
<dbReference type="SUPFAM" id="SSF57850">
    <property type="entry name" value="RING/U-box"/>
    <property type="match status" value="2"/>
</dbReference>
<organism evidence="8 9">
    <name type="scientific">Diplogelasinospora grovesii</name>
    <dbReference type="NCBI Taxonomy" id="303347"/>
    <lineage>
        <taxon>Eukaryota</taxon>
        <taxon>Fungi</taxon>
        <taxon>Dikarya</taxon>
        <taxon>Ascomycota</taxon>
        <taxon>Pezizomycotina</taxon>
        <taxon>Sordariomycetes</taxon>
        <taxon>Sordariomycetidae</taxon>
        <taxon>Sordariales</taxon>
        <taxon>Diplogelasinosporaceae</taxon>
        <taxon>Diplogelasinospora</taxon>
    </lineage>
</organism>
<dbReference type="AlphaFoldDB" id="A0AAN6NEE9"/>
<dbReference type="SMART" id="SM00184">
    <property type="entry name" value="RING"/>
    <property type="match status" value="2"/>
</dbReference>
<reference evidence="9" key="1">
    <citation type="journal article" date="2023" name="Mol. Phylogenet. Evol.">
        <title>Genome-scale phylogeny and comparative genomics of the fungal order Sordariales.</title>
        <authorList>
            <person name="Hensen N."/>
            <person name="Bonometti L."/>
            <person name="Westerberg I."/>
            <person name="Brannstrom I.O."/>
            <person name="Guillou S."/>
            <person name="Cros-Aarteil S."/>
            <person name="Calhoun S."/>
            <person name="Haridas S."/>
            <person name="Kuo A."/>
            <person name="Mondo S."/>
            <person name="Pangilinan J."/>
            <person name="Riley R."/>
            <person name="LaButti K."/>
            <person name="Andreopoulos B."/>
            <person name="Lipzen A."/>
            <person name="Chen C."/>
            <person name="Yan M."/>
            <person name="Daum C."/>
            <person name="Ng V."/>
            <person name="Clum A."/>
            <person name="Steindorff A."/>
            <person name="Ohm R.A."/>
            <person name="Martin F."/>
            <person name="Silar P."/>
            <person name="Natvig D.O."/>
            <person name="Lalanne C."/>
            <person name="Gautier V."/>
            <person name="Ament-Velasquez S.L."/>
            <person name="Kruys A."/>
            <person name="Hutchinson M.I."/>
            <person name="Powell A.J."/>
            <person name="Barry K."/>
            <person name="Miller A.N."/>
            <person name="Grigoriev I.V."/>
            <person name="Debuchy R."/>
            <person name="Gladieux P."/>
            <person name="Hiltunen Thoren M."/>
            <person name="Johannesson H."/>
        </authorList>
    </citation>
    <scope>NUCLEOTIDE SEQUENCE [LARGE SCALE GENOMIC DNA]</scope>
    <source>
        <strain evidence="9">CBS 340.73</strain>
    </source>
</reference>
<dbReference type="PANTHER" id="PTHR23327:SF42">
    <property type="entry name" value="LON PEPTIDASE N-TERMINAL DOMAIN AND RING FINGER PROTEIN C14F5.10C"/>
    <property type="match status" value="1"/>
</dbReference>
<dbReference type="Pfam" id="PF02190">
    <property type="entry name" value="LON_substr_bdg"/>
    <property type="match status" value="1"/>
</dbReference>
<dbReference type="Pfam" id="PF13445">
    <property type="entry name" value="zf-RING_UBOX"/>
    <property type="match status" value="1"/>
</dbReference>
<dbReference type="Gene3D" id="2.30.130.40">
    <property type="entry name" value="LON domain-like"/>
    <property type="match status" value="1"/>
</dbReference>
<feature type="domain" description="Lon N-terminal" evidence="7">
    <location>
        <begin position="321"/>
        <end position="565"/>
    </location>
</feature>
<evidence type="ECO:0000259" key="7">
    <source>
        <dbReference type="PROSITE" id="PS51787"/>
    </source>
</evidence>
<gene>
    <name evidence="8" type="ORF">QBC46DRAFT_171996</name>
</gene>
<dbReference type="PROSITE" id="PS51787">
    <property type="entry name" value="LON_N"/>
    <property type="match status" value="1"/>
</dbReference>